<dbReference type="Gene3D" id="3.50.50.60">
    <property type="entry name" value="FAD/NAD(P)-binding domain"/>
    <property type="match status" value="1"/>
</dbReference>
<dbReference type="PANTHER" id="PTHR42685:SF22">
    <property type="entry name" value="CONDITIONED MEDIUM FACTOR RECEPTOR 1"/>
    <property type="match status" value="1"/>
</dbReference>
<protein>
    <submittedName>
        <fullName evidence="2">FAD-dependent oxidoreductase</fullName>
    </submittedName>
</protein>
<dbReference type="OrthoDB" id="1142316at2"/>
<dbReference type="SUPFAM" id="SSF51905">
    <property type="entry name" value="FAD/NAD(P)-binding domain"/>
    <property type="match status" value="1"/>
</dbReference>
<dbReference type="EMBL" id="LCTZ01000002">
    <property type="protein sequence ID" value="KQC31585.1"/>
    <property type="molecule type" value="Genomic_DNA"/>
</dbReference>
<name>A0A0Q0XL09_9FLAO</name>
<feature type="domain" description="FAD-binding" evidence="1">
    <location>
        <begin position="5"/>
        <end position="297"/>
    </location>
</feature>
<evidence type="ECO:0000313" key="2">
    <source>
        <dbReference type="EMBL" id="KQC31585.1"/>
    </source>
</evidence>
<dbReference type="Proteomes" id="UP000050827">
    <property type="component" value="Unassembled WGS sequence"/>
</dbReference>
<dbReference type="STRING" id="346185.AAY42_03470"/>
<dbReference type="InterPro" id="IPR036188">
    <property type="entry name" value="FAD/NAD-bd_sf"/>
</dbReference>
<dbReference type="InterPro" id="IPR002938">
    <property type="entry name" value="FAD-bd"/>
</dbReference>
<dbReference type="AlphaFoldDB" id="A0A0Q0XL09"/>
<sequence>MNSPEVLIIGGGLAGLTAALDLANKGKEVLVIEKNLYPNHKVCGEYVSNEVLPYLEYLGIAFNDFQLPKIDTFQLSTQAGKLVQVNLPLGGFGISRYTLDNQLYILAKKRGVVFLFDTVTEVQYVQDNFSVMLSTKQKITCKVVLGAFGKRSNLDVKLKRNFIQQKSPWLGIKSHYENTGHPSNVVGLHNFPGGYGGLSKIEDGSINFCCLVRYDDFKTEGDIASFYKKIASQNPILKDFLSNAKSKFEKPLSIAQISFERKKAIENHVLMCGDTAGLIHPLCGNGMAMAIHSAKLAADQVVIFLEKANFTREDMEKEYQALWEKNFKNRLWMGRQLQTLMMHTNWFNFGMNTVANSKLMLRSLIRNTHGNPILS</sequence>
<gene>
    <name evidence="2" type="ORF">AAY42_03470</name>
</gene>
<evidence type="ECO:0000313" key="3">
    <source>
        <dbReference type="Proteomes" id="UP000050827"/>
    </source>
</evidence>
<reference evidence="2 3" key="1">
    <citation type="submission" date="2015-04" db="EMBL/GenBank/DDBJ databases">
        <title>Complete genome of flavobacterium.</title>
        <authorList>
            <person name="Kwon Y.M."/>
            <person name="Kim S.-J."/>
        </authorList>
    </citation>
    <scope>NUCLEOTIDE SEQUENCE [LARGE SCALE GENOMIC DNA]</scope>
    <source>
        <strain evidence="2 3">DK169</strain>
    </source>
</reference>
<proteinExistence type="predicted"/>
<dbReference type="PATRIC" id="fig|1547436.3.peg.728"/>
<dbReference type="InterPro" id="IPR050407">
    <property type="entry name" value="Geranylgeranyl_reductase"/>
</dbReference>
<organism evidence="2 3">
    <name type="scientific">Flagellimonas eckloniae</name>
    <dbReference type="NCBI Taxonomy" id="346185"/>
    <lineage>
        <taxon>Bacteria</taxon>
        <taxon>Pseudomonadati</taxon>
        <taxon>Bacteroidota</taxon>
        <taxon>Flavobacteriia</taxon>
        <taxon>Flavobacteriales</taxon>
        <taxon>Flavobacteriaceae</taxon>
        <taxon>Flagellimonas</taxon>
    </lineage>
</organism>
<accession>A0A0Q0XL09</accession>
<evidence type="ECO:0000259" key="1">
    <source>
        <dbReference type="Pfam" id="PF01494"/>
    </source>
</evidence>
<dbReference type="Pfam" id="PF01494">
    <property type="entry name" value="FAD_binding_3"/>
    <property type="match status" value="1"/>
</dbReference>
<dbReference type="PANTHER" id="PTHR42685">
    <property type="entry name" value="GERANYLGERANYL DIPHOSPHATE REDUCTASE"/>
    <property type="match status" value="1"/>
</dbReference>
<comment type="caution">
    <text evidence="2">The sequence shown here is derived from an EMBL/GenBank/DDBJ whole genome shotgun (WGS) entry which is preliminary data.</text>
</comment>
<dbReference type="GO" id="GO:0071949">
    <property type="term" value="F:FAD binding"/>
    <property type="evidence" value="ECO:0007669"/>
    <property type="project" value="InterPro"/>
</dbReference>
<keyword evidence="3" id="KW-1185">Reference proteome</keyword>
<dbReference type="PRINTS" id="PR00420">
    <property type="entry name" value="RNGMNOXGNASE"/>
</dbReference>
<dbReference type="RefSeq" id="WP_055397704.1">
    <property type="nucleotide sequence ID" value="NZ_LCTZ01000002.1"/>
</dbReference>